<keyword evidence="3" id="KW-1185">Reference proteome</keyword>
<dbReference type="Proteomes" id="UP001257627">
    <property type="component" value="Unassembled WGS sequence"/>
</dbReference>
<keyword evidence="1" id="KW-0812">Transmembrane</keyword>
<comment type="caution">
    <text evidence="2">The sequence shown here is derived from an EMBL/GenBank/DDBJ whole genome shotgun (WGS) entry which is preliminary data.</text>
</comment>
<dbReference type="RefSeq" id="WP_143604846.1">
    <property type="nucleotide sequence ID" value="NZ_JARAKF010000001.1"/>
</dbReference>
<gene>
    <name evidence="2" type="ORF">PU648_00445</name>
</gene>
<name>A0ABU3UAT2_9ACTN</name>
<feature type="transmembrane region" description="Helical" evidence="1">
    <location>
        <begin position="68"/>
        <end position="86"/>
    </location>
</feature>
<evidence type="ECO:0000256" key="1">
    <source>
        <dbReference type="SAM" id="Phobius"/>
    </source>
</evidence>
<feature type="transmembrane region" description="Helical" evidence="1">
    <location>
        <begin position="122"/>
        <end position="139"/>
    </location>
</feature>
<keyword evidence="1" id="KW-0472">Membrane</keyword>
<accession>A0ABU3UAT2</accession>
<dbReference type="EMBL" id="JARAKF010000001">
    <property type="protein sequence ID" value="MDU8990935.1"/>
    <property type="molecule type" value="Genomic_DNA"/>
</dbReference>
<sequence>MREQHQAMIRDLGDRHTRIKQCGPDDAVFDEQYDQLVACAERLLEFERTLPARLAQPKRDRADRVVKWSWRGQTVVAVALIAAVLALGHTAWWLVLLIPHLLATLMGWSVTVTAERYKEQRAIAIGLHVLCSLVVLVALEVVSAWWIVAVLVGWVAVGAASEGSSQQGAK</sequence>
<evidence type="ECO:0000313" key="2">
    <source>
        <dbReference type="EMBL" id="MDU8990935.1"/>
    </source>
</evidence>
<keyword evidence="1" id="KW-1133">Transmembrane helix</keyword>
<proteinExistence type="predicted"/>
<protein>
    <submittedName>
        <fullName evidence="2">Uncharacterized protein</fullName>
    </submittedName>
</protein>
<evidence type="ECO:0000313" key="3">
    <source>
        <dbReference type="Proteomes" id="UP001257627"/>
    </source>
</evidence>
<organism evidence="2 3">
    <name type="scientific">Streptomyces mirabilis</name>
    <dbReference type="NCBI Taxonomy" id="68239"/>
    <lineage>
        <taxon>Bacteria</taxon>
        <taxon>Bacillati</taxon>
        <taxon>Actinomycetota</taxon>
        <taxon>Actinomycetes</taxon>
        <taxon>Kitasatosporales</taxon>
        <taxon>Streptomycetaceae</taxon>
        <taxon>Streptomyces</taxon>
    </lineage>
</organism>
<reference evidence="2 3" key="1">
    <citation type="submission" date="2023-02" db="EMBL/GenBank/DDBJ databases">
        <authorList>
            <person name="Maleckis M."/>
        </authorList>
    </citation>
    <scope>NUCLEOTIDE SEQUENCE [LARGE SCALE GENOMIC DNA]</scope>
    <source>
        <strain evidence="2 3">P8-A2</strain>
    </source>
</reference>
<feature type="transmembrane region" description="Helical" evidence="1">
    <location>
        <begin position="92"/>
        <end position="110"/>
    </location>
</feature>